<gene>
    <name evidence="2" type="ORF">AXE65_12405</name>
</gene>
<protein>
    <submittedName>
        <fullName evidence="2">Uncharacterized protein</fullName>
    </submittedName>
</protein>
<proteinExistence type="predicted"/>
<evidence type="ECO:0000313" key="2">
    <source>
        <dbReference type="EMBL" id="KXU38697.1"/>
    </source>
</evidence>
<feature type="region of interest" description="Disordered" evidence="1">
    <location>
        <begin position="1"/>
        <end position="67"/>
    </location>
</feature>
<keyword evidence="3" id="KW-1185">Reference proteome</keyword>
<name>A0A139SVS0_9GAMM</name>
<feature type="compositionally biased region" description="Polar residues" evidence="1">
    <location>
        <begin position="26"/>
        <end position="37"/>
    </location>
</feature>
<comment type="caution">
    <text evidence="2">The sequence shown here is derived from an EMBL/GenBank/DDBJ whole genome shotgun (WGS) entry which is preliminary data.</text>
</comment>
<organism evidence="2 3">
    <name type="scientific">Ventosimonas gracilis</name>
    <dbReference type="NCBI Taxonomy" id="1680762"/>
    <lineage>
        <taxon>Bacteria</taxon>
        <taxon>Pseudomonadati</taxon>
        <taxon>Pseudomonadota</taxon>
        <taxon>Gammaproteobacteria</taxon>
        <taxon>Pseudomonadales</taxon>
        <taxon>Ventosimonadaceae</taxon>
        <taxon>Ventosimonas</taxon>
    </lineage>
</organism>
<dbReference type="EMBL" id="LSZO01000097">
    <property type="protein sequence ID" value="KXU38697.1"/>
    <property type="molecule type" value="Genomic_DNA"/>
</dbReference>
<feature type="compositionally biased region" description="Basic and acidic residues" evidence="1">
    <location>
        <begin position="1"/>
        <end position="11"/>
    </location>
</feature>
<dbReference type="AlphaFoldDB" id="A0A139SVS0"/>
<feature type="compositionally biased region" description="Polar residues" evidence="1">
    <location>
        <begin position="57"/>
        <end position="67"/>
    </location>
</feature>
<accession>A0A139SVS0</accession>
<evidence type="ECO:0000313" key="3">
    <source>
        <dbReference type="Proteomes" id="UP000072660"/>
    </source>
</evidence>
<reference evidence="2 3" key="1">
    <citation type="submission" date="2016-02" db="EMBL/GenBank/DDBJ databases">
        <authorList>
            <person name="Wen L."/>
            <person name="He K."/>
            <person name="Yang H."/>
        </authorList>
    </citation>
    <scope>NUCLEOTIDE SEQUENCE [LARGE SCALE GENOMIC DNA]</scope>
    <source>
        <strain evidence="2 3">CV58</strain>
    </source>
</reference>
<sequence>MHKQHADEYQRHAANAAEVDLFHGQADQSEMVNQQRGQHLPCNHVDNKTGRPHTRRQQQGSSDVSDK</sequence>
<evidence type="ECO:0000256" key="1">
    <source>
        <dbReference type="SAM" id="MobiDB-lite"/>
    </source>
</evidence>
<dbReference type="Proteomes" id="UP000072660">
    <property type="component" value="Unassembled WGS sequence"/>
</dbReference>